<accession>A0AA38ZYX5</accession>
<dbReference type="CDD" id="cd00028">
    <property type="entry name" value="B_lectin"/>
    <property type="match status" value="1"/>
</dbReference>
<reference evidence="23 24" key="1">
    <citation type="journal article" date="2023" name="BMC Biotechnol.">
        <title>Vitis rotundifolia cv Carlos genome sequencing.</title>
        <authorList>
            <person name="Huff M."/>
            <person name="Hulse-Kemp A."/>
            <person name="Scheffler B."/>
            <person name="Youngblood R."/>
            <person name="Simpson S."/>
            <person name="Babiker E."/>
            <person name="Staton M."/>
        </authorList>
    </citation>
    <scope>NUCLEOTIDE SEQUENCE [LARGE SCALE GENOMIC DNA]</scope>
    <source>
        <tissue evidence="23">Leaf</tissue>
    </source>
</reference>
<comment type="similarity">
    <text evidence="18">Belongs to the protein kinase superfamily. Ser/Thr protein kinase family.</text>
</comment>
<dbReference type="PANTHER" id="PTHR47976">
    <property type="entry name" value="G-TYPE LECTIN S-RECEPTOR-LIKE SERINE/THREONINE-PROTEIN KINASE SD2-5"/>
    <property type="match status" value="1"/>
</dbReference>
<feature type="domain" description="Bulb-type lectin" evidence="22">
    <location>
        <begin position="34"/>
        <end position="153"/>
    </location>
</feature>
<organism evidence="23 24">
    <name type="scientific">Vitis rotundifolia</name>
    <name type="common">Muscadine grape</name>
    <dbReference type="NCBI Taxonomy" id="103349"/>
    <lineage>
        <taxon>Eukaryota</taxon>
        <taxon>Viridiplantae</taxon>
        <taxon>Streptophyta</taxon>
        <taxon>Embryophyta</taxon>
        <taxon>Tracheophyta</taxon>
        <taxon>Spermatophyta</taxon>
        <taxon>Magnoliopsida</taxon>
        <taxon>eudicotyledons</taxon>
        <taxon>Gunneridae</taxon>
        <taxon>Pentapetalae</taxon>
        <taxon>rosids</taxon>
        <taxon>Vitales</taxon>
        <taxon>Vitaceae</taxon>
        <taxon>Viteae</taxon>
        <taxon>Vitis</taxon>
    </lineage>
</organism>
<evidence type="ECO:0000256" key="5">
    <source>
        <dbReference type="ARBA" id="ARBA00022692"/>
    </source>
</evidence>
<dbReference type="InterPro" id="IPR001480">
    <property type="entry name" value="Bulb-type_lectin_dom"/>
</dbReference>
<evidence type="ECO:0000313" key="23">
    <source>
        <dbReference type="EMBL" id="KAJ9697866.1"/>
    </source>
</evidence>
<dbReference type="Gene3D" id="3.30.200.20">
    <property type="entry name" value="Phosphorylase Kinase, domain 1"/>
    <property type="match status" value="1"/>
</dbReference>
<name>A0AA38ZYX5_VITRO</name>
<keyword evidence="6 20" id="KW-0732">Signal</keyword>
<dbReference type="SUPFAM" id="SSF51110">
    <property type="entry name" value="alpha-D-mannose-specific plant lectins"/>
    <property type="match status" value="1"/>
</dbReference>
<evidence type="ECO:0000256" key="7">
    <source>
        <dbReference type="ARBA" id="ARBA00022734"/>
    </source>
</evidence>
<evidence type="ECO:0000256" key="9">
    <source>
        <dbReference type="ARBA" id="ARBA00022777"/>
    </source>
</evidence>
<comment type="subcellular location">
    <subcellularLocation>
        <location evidence="1">Membrane</location>
        <topology evidence="1">Single-pass type I membrane protein</topology>
    </subcellularLocation>
</comment>
<dbReference type="PIRSF" id="PIRSF000641">
    <property type="entry name" value="SRK"/>
    <property type="match status" value="1"/>
</dbReference>
<evidence type="ECO:0000256" key="16">
    <source>
        <dbReference type="ARBA" id="ARBA00047899"/>
    </source>
</evidence>
<comment type="catalytic activity">
    <reaction evidence="16 18">
        <text>L-threonyl-[protein] + ATP = O-phospho-L-threonyl-[protein] + ADP + H(+)</text>
        <dbReference type="Rhea" id="RHEA:46608"/>
        <dbReference type="Rhea" id="RHEA-COMP:11060"/>
        <dbReference type="Rhea" id="RHEA-COMP:11605"/>
        <dbReference type="ChEBI" id="CHEBI:15378"/>
        <dbReference type="ChEBI" id="CHEBI:30013"/>
        <dbReference type="ChEBI" id="CHEBI:30616"/>
        <dbReference type="ChEBI" id="CHEBI:61977"/>
        <dbReference type="ChEBI" id="CHEBI:456216"/>
        <dbReference type="EC" id="2.7.11.1"/>
    </reaction>
</comment>
<dbReference type="PROSITE" id="PS50011">
    <property type="entry name" value="PROTEIN_KINASE_DOM"/>
    <property type="match status" value="1"/>
</dbReference>
<feature type="domain" description="Protein kinase" evidence="21">
    <location>
        <begin position="509"/>
        <end position="789"/>
    </location>
</feature>
<evidence type="ECO:0000259" key="21">
    <source>
        <dbReference type="PROSITE" id="PS50011"/>
    </source>
</evidence>
<keyword evidence="5" id="KW-0812">Transmembrane</keyword>
<dbReference type="InterPro" id="IPR024171">
    <property type="entry name" value="SRK-like_kinase"/>
</dbReference>
<dbReference type="Gene3D" id="1.10.510.10">
    <property type="entry name" value="Transferase(Phosphotransferase) domain 1"/>
    <property type="match status" value="1"/>
</dbReference>
<dbReference type="SUPFAM" id="SSF56112">
    <property type="entry name" value="Protein kinase-like (PK-like)"/>
    <property type="match status" value="1"/>
</dbReference>
<dbReference type="FunFam" id="2.90.10.10:FF:000013">
    <property type="entry name" value="G-type lectin S-receptor-like serine/threonine-protein kinase LECRK1"/>
    <property type="match status" value="1"/>
</dbReference>
<feature type="chain" id="PRO_5041397330" description="Receptor-like serine/threonine-protein kinase" evidence="20">
    <location>
        <begin position="28"/>
        <end position="806"/>
    </location>
</feature>
<dbReference type="InterPro" id="IPR036426">
    <property type="entry name" value="Bulb-type_lectin_dom_sf"/>
</dbReference>
<dbReference type="AlphaFoldDB" id="A0AA38ZYX5"/>
<evidence type="ECO:0000256" key="11">
    <source>
        <dbReference type="ARBA" id="ARBA00022989"/>
    </source>
</evidence>
<dbReference type="FunFam" id="1.10.510.10:FF:000237">
    <property type="entry name" value="G-type lectin S-receptor-like serine/threonine-protein kinase"/>
    <property type="match status" value="1"/>
</dbReference>
<dbReference type="Gene3D" id="2.90.10.10">
    <property type="entry name" value="Bulb-type lectin domain"/>
    <property type="match status" value="2"/>
</dbReference>
<dbReference type="InterPro" id="IPR017441">
    <property type="entry name" value="Protein_kinase_ATP_BS"/>
</dbReference>
<dbReference type="FunFam" id="2.90.10.10:FF:000024">
    <property type="entry name" value="Uncharacterized protein"/>
    <property type="match status" value="1"/>
</dbReference>
<dbReference type="CDD" id="cd01098">
    <property type="entry name" value="PAN_AP_plant"/>
    <property type="match status" value="1"/>
</dbReference>
<dbReference type="InterPro" id="IPR000719">
    <property type="entry name" value="Prot_kinase_dom"/>
</dbReference>
<feature type="signal peptide" evidence="20">
    <location>
        <begin position="1"/>
        <end position="27"/>
    </location>
</feature>
<evidence type="ECO:0000256" key="20">
    <source>
        <dbReference type="SAM" id="SignalP"/>
    </source>
</evidence>
<dbReference type="InterPro" id="IPR001245">
    <property type="entry name" value="Ser-Thr/Tyr_kinase_cat_dom"/>
</dbReference>
<keyword evidence="11" id="KW-1133">Transmembrane helix</keyword>
<sequence length="806" mass="89838">MATTLPCHHPLCYLLLLLLLLLKPVSSYAQTSGKFSLGSSLTAQKNDSFWASPSGDFAFGFQQIGNGGFLLAIWFNKVPEKTIIWSANGDNQTPRGSKVELTTDGEFILNDQKGKQMWKADLIGPGVAYAAMLDTGNFVLASQNSTYLWESFNHPTDTILPTQILEQGSKLVARYSETNYSRGRFMFSLQTDGNLVLYTTDFPMDSANFAYWESNTVGSGFLVIFNQSGNIYLKGRNGSILNEVLPNKASTPGFYQRGILEYDGVFRQYVYPKTAGSRAGGWSSLSSFIPENICTAITAGTGSGACGFNSYCTLGDDQRPYCQCPPGYTFLDPHDQVKGCRQNFFPEICSEGSHETGEFDFVRMTNVDWPLSDYDRFQLFTEDECRKACLDDCFCAVAIVREGDCWKKKFPLSNGRFDSSNGRIALIKVRKDNSTFPLGSEGKDQATLILTGSVLLGISVHLNILLLLATAMSIYRLNQRKPTIDESRLVMLGTNLKRFAYDELEEATDGFKDELGTGAFATVYKGTLAHDNGNLVAVMKLDRAAGEGGKQEFEKIVGAIGRTIHKNVVQLLGFCNKGQHRLLVYEFMSNGSLATFLFGNSRPSWYKRMEIILGTARGLLYLHEECSIQAIHGDINPRNILLDDSLTARISDFGLAKLLKMDQTGTMTAVMGTKGYAAPEWIKKVPITFKVDVYSFGIVMLELIFCRKNFKPEVEDEKQMVLGEWAYDCYKEGKLDLLVGNDQEALDDMKRLEKFVMVAFWCTQEDPSRRPTMKTVMKMLEGATEVPVLQTHPHRPAQLDAFQIDI</sequence>
<dbReference type="SMART" id="SM00108">
    <property type="entry name" value="B_lectin"/>
    <property type="match status" value="1"/>
</dbReference>
<keyword evidence="2 18" id="KW-0723">Serine/threonine-protein kinase</keyword>
<dbReference type="GO" id="GO:0004674">
    <property type="term" value="F:protein serine/threonine kinase activity"/>
    <property type="evidence" value="ECO:0007669"/>
    <property type="project" value="UniProtKB-KW"/>
</dbReference>
<keyword evidence="4 18" id="KW-0808">Transferase</keyword>
<evidence type="ECO:0000256" key="17">
    <source>
        <dbReference type="ARBA" id="ARBA00048679"/>
    </source>
</evidence>
<proteinExistence type="inferred from homology"/>
<evidence type="ECO:0000313" key="24">
    <source>
        <dbReference type="Proteomes" id="UP001168098"/>
    </source>
</evidence>
<dbReference type="InterPro" id="IPR051343">
    <property type="entry name" value="G-type_lectin_kinases/EP1-like"/>
</dbReference>
<protein>
    <recommendedName>
        <fullName evidence="18">Receptor-like serine/threonine-protein kinase</fullName>
        <ecNumber evidence="18">2.7.11.1</ecNumber>
    </recommendedName>
</protein>
<evidence type="ECO:0000256" key="12">
    <source>
        <dbReference type="ARBA" id="ARBA00023136"/>
    </source>
</evidence>
<evidence type="ECO:0000256" key="8">
    <source>
        <dbReference type="ARBA" id="ARBA00022741"/>
    </source>
</evidence>
<keyword evidence="14" id="KW-0675">Receptor</keyword>
<keyword evidence="10 18" id="KW-0067">ATP-binding</keyword>
<dbReference type="Proteomes" id="UP001168098">
    <property type="component" value="Unassembled WGS sequence"/>
</dbReference>
<keyword evidence="24" id="KW-1185">Reference proteome</keyword>
<evidence type="ECO:0000256" key="4">
    <source>
        <dbReference type="ARBA" id="ARBA00022679"/>
    </source>
</evidence>
<dbReference type="GO" id="GO:0005524">
    <property type="term" value="F:ATP binding"/>
    <property type="evidence" value="ECO:0007669"/>
    <property type="project" value="UniProtKB-UniRule"/>
</dbReference>
<evidence type="ECO:0000256" key="1">
    <source>
        <dbReference type="ARBA" id="ARBA00004479"/>
    </source>
</evidence>
<dbReference type="Pfam" id="PF01453">
    <property type="entry name" value="B_lectin"/>
    <property type="match status" value="1"/>
</dbReference>
<feature type="binding site" evidence="19">
    <location>
        <position position="540"/>
    </location>
    <ligand>
        <name>ATP</name>
        <dbReference type="ChEBI" id="CHEBI:30616"/>
    </ligand>
</feature>
<comment type="caution">
    <text evidence="23">The sequence shown here is derived from an EMBL/GenBank/DDBJ whole genome shotgun (WGS) entry which is preliminary data.</text>
</comment>
<evidence type="ECO:0000259" key="22">
    <source>
        <dbReference type="PROSITE" id="PS50927"/>
    </source>
</evidence>
<dbReference type="GO" id="GO:0030246">
    <property type="term" value="F:carbohydrate binding"/>
    <property type="evidence" value="ECO:0007669"/>
    <property type="project" value="UniProtKB-KW"/>
</dbReference>
<dbReference type="FunFam" id="3.30.200.20:FF:000059">
    <property type="entry name" value="S-receptor-like serine/threonine-protein kinase"/>
    <property type="match status" value="1"/>
</dbReference>
<keyword evidence="13" id="KW-1015">Disulfide bond</keyword>
<keyword evidence="3" id="KW-0245">EGF-like domain</keyword>
<evidence type="ECO:0000256" key="3">
    <source>
        <dbReference type="ARBA" id="ARBA00022536"/>
    </source>
</evidence>
<dbReference type="PROSITE" id="PS50927">
    <property type="entry name" value="BULB_LECTIN"/>
    <property type="match status" value="1"/>
</dbReference>
<evidence type="ECO:0000256" key="19">
    <source>
        <dbReference type="PROSITE-ProRule" id="PRU10141"/>
    </source>
</evidence>
<evidence type="ECO:0000256" key="10">
    <source>
        <dbReference type="ARBA" id="ARBA00022840"/>
    </source>
</evidence>
<evidence type="ECO:0000256" key="15">
    <source>
        <dbReference type="ARBA" id="ARBA00023180"/>
    </source>
</evidence>
<comment type="catalytic activity">
    <reaction evidence="17 18">
        <text>L-seryl-[protein] + ATP = O-phospho-L-seryl-[protein] + ADP + H(+)</text>
        <dbReference type="Rhea" id="RHEA:17989"/>
        <dbReference type="Rhea" id="RHEA-COMP:9863"/>
        <dbReference type="Rhea" id="RHEA-COMP:11604"/>
        <dbReference type="ChEBI" id="CHEBI:15378"/>
        <dbReference type="ChEBI" id="CHEBI:29999"/>
        <dbReference type="ChEBI" id="CHEBI:30616"/>
        <dbReference type="ChEBI" id="CHEBI:83421"/>
        <dbReference type="ChEBI" id="CHEBI:456216"/>
        <dbReference type="EC" id="2.7.11.1"/>
    </reaction>
</comment>
<dbReference type="PANTHER" id="PTHR47976:SF108">
    <property type="entry name" value="G-TYPE LECTIN S-RECEPTOR-LIKE SERINE_THREONINE-PROTEIN KINASE LECRK1"/>
    <property type="match status" value="1"/>
</dbReference>
<keyword evidence="12" id="KW-0472">Membrane</keyword>
<evidence type="ECO:0000256" key="6">
    <source>
        <dbReference type="ARBA" id="ARBA00022729"/>
    </source>
</evidence>
<keyword evidence="7" id="KW-0430">Lectin</keyword>
<dbReference type="InterPro" id="IPR011009">
    <property type="entry name" value="Kinase-like_dom_sf"/>
</dbReference>
<dbReference type="EMBL" id="JARBHA010000006">
    <property type="protein sequence ID" value="KAJ9697866.1"/>
    <property type="molecule type" value="Genomic_DNA"/>
</dbReference>
<keyword evidence="15" id="KW-0325">Glycoprotein</keyword>
<keyword evidence="9 18" id="KW-0418">Kinase</keyword>
<evidence type="ECO:0000256" key="14">
    <source>
        <dbReference type="ARBA" id="ARBA00023170"/>
    </source>
</evidence>
<dbReference type="GO" id="GO:0016020">
    <property type="term" value="C:membrane"/>
    <property type="evidence" value="ECO:0007669"/>
    <property type="project" value="UniProtKB-SubCell"/>
</dbReference>
<dbReference type="Pfam" id="PF07714">
    <property type="entry name" value="PK_Tyr_Ser-Thr"/>
    <property type="match status" value="1"/>
</dbReference>
<evidence type="ECO:0000256" key="18">
    <source>
        <dbReference type="PIRNR" id="PIRNR000641"/>
    </source>
</evidence>
<evidence type="ECO:0000256" key="2">
    <source>
        <dbReference type="ARBA" id="ARBA00022527"/>
    </source>
</evidence>
<dbReference type="EC" id="2.7.11.1" evidence="18"/>
<gene>
    <name evidence="23" type="ORF">PVL29_007137</name>
</gene>
<evidence type="ECO:0000256" key="13">
    <source>
        <dbReference type="ARBA" id="ARBA00023157"/>
    </source>
</evidence>
<keyword evidence="8 18" id="KW-0547">Nucleotide-binding</keyword>
<dbReference type="PROSITE" id="PS00107">
    <property type="entry name" value="PROTEIN_KINASE_ATP"/>
    <property type="match status" value="1"/>
</dbReference>